<gene>
    <name evidence="1" type="ORF">MRATA1EN22A_LOCUS29632</name>
</gene>
<proteinExistence type="predicted"/>
<evidence type="ECO:0000313" key="1">
    <source>
        <dbReference type="EMBL" id="CAM9189755.1"/>
    </source>
</evidence>
<protein>
    <submittedName>
        <fullName evidence="1">Uncharacterized protein</fullName>
    </submittedName>
</protein>
<dbReference type="EMBL" id="CATOBB020000856">
    <property type="protein sequence ID" value="CAM9189755.1"/>
    <property type="molecule type" value="Genomic_DNA"/>
</dbReference>
<sequence>MECLQEFPEHHKMILDRLNEQREQDRFTDITLIVDGHHFKAHKAVLAACSKFFYKFFQEFTQEPLVEIEGVSKMAFRHLIEFTYTAKLMIQGEEEANDVWKSAEFLQMLEAIKALEVRNKENSAPLEENTTGKNEAKKERLQKLQMLSLSHCHLQNLNLLKLRWRLPKAQSKWKMKASKRWRKWLLPSSP</sequence>
<organism evidence="1 2">
    <name type="scientific">Rangifer tarandus platyrhynchus</name>
    <name type="common">Svalbard reindeer</name>
    <dbReference type="NCBI Taxonomy" id="3082113"/>
    <lineage>
        <taxon>Eukaryota</taxon>
        <taxon>Metazoa</taxon>
        <taxon>Chordata</taxon>
        <taxon>Craniata</taxon>
        <taxon>Vertebrata</taxon>
        <taxon>Euteleostomi</taxon>
        <taxon>Mammalia</taxon>
        <taxon>Eutheria</taxon>
        <taxon>Laurasiatheria</taxon>
        <taxon>Artiodactyla</taxon>
        <taxon>Ruminantia</taxon>
        <taxon>Pecora</taxon>
        <taxon>Cervidae</taxon>
        <taxon>Odocoileinae</taxon>
        <taxon>Rangifer</taxon>
    </lineage>
</organism>
<accession>A0ACB1KGD9</accession>
<evidence type="ECO:0000313" key="2">
    <source>
        <dbReference type="Proteomes" id="UP001162501"/>
    </source>
</evidence>
<name>A0ACB1KGD9_RANTA</name>
<reference evidence="1" key="1">
    <citation type="submission" date="2025-03" db="EMBL/GenBank/DDBJ databases">
        <authorList>
            <consortium name="ELIXIR-Norway"/>
            <consortium name="Elixir Norway"/>
        </authorList>
    </citation>
    <scope>NUCLEOTIDE SEQUENCE</scope>
</reference>
<dbReference type="Proteomes" id="UP001162501">
    <property type="component" value="Unassembled WGS sequence"/>
</dbReference>
<comment type="caution">
    <text evidence="1">The sequence shown here is derived from an EMBL/GenBank/DDBJ whole genome shotgun (WGS) entry which is preliminary data.</text>
</comment>